<organism evidence="9 10">
    <name type="scientific">Breoghania corrubedonensis</name>
    <dbReference type="NCBI Taxonomy" id="665038"/>
    <lineage>
        <taxon>Bacteria</taxon>
        <taxon>Pseudomonadati</taxon>
        <taxon>Pseudomonadota</taxon>
        <taxon>Alphaproteobacteria</taxon>
        <taxon>Hyphomicrobiales</taxon>
        <taxon>Stappiaceae</taxon>
        <taxon>Breoghania</taxon>
    </lineage>
</organism>
<feature type="transmembrane region" description="Helical" evidence="8">
    <location>
        <begin position="98"/>
        <end position="116"/>
    </location>
</feature>
<dbReference type="Proteomes" id="UP000244081">
    <property type="component" value="Unassembled WGS sequence"/>
</dbReference>
<dbReference type="PANTHER" id="PTHR30269:SF38">
    <property type="entry name" value="SULFITE EXPORTER TAUE_SAFE"/>
    <property type="match status" value="1"/>
</dbReference>
<keyword evidence="5 8" id="KW-0812">Transmembrane</keyword>
<evidence type="ECO:0000313" key="10">
    <source>
        <dbReference type="Proteomes" id="UP000244081"/>
    </source>
</evidence>
<proteinExistence type="inferred from homology"/>
<evidence type="ECO:0000256" key="1">
    <source>
        <dbReference type="ARBA" id="ARBA00004651"/>
    </source>
</evidence>
<accession>A0A2T5VE99</accession>
<keyword evidence="3" id="KW-0813">Transport</keyword>
<sequence length="246" mass="25659">MPVTELVVIFLCLAAGGLLKGATGAGTPVIAVPALAMFFDVKTAVIILLIPNLFTNAWQIWKYRSFLPRRPFVKLFLAGGVIGVAAGTWALAALSAQTLQVGVGVVVLIYIGFRLLHPHWQLGERAGTASAAPAGIIAGVLQGASGISAPVSITYLNAMRLERAVFIPTISTLFLLFVVVQIPALAAAGLLSWKLILISTVAVVPVLSAMPLGTRLARALSPAVFDRIILILLGILAIKLVAAGLV</sequence>
<dbReference type="PANTHER" id="PTHR30269">
    <property type="entry name" value="TRANSMEMBRANE PROTEIN YFCA"/>
    <property type="match status" value="1"/>
</dbReference>
<keyword evidence="10" id="KW-1185">Reference proteome</keyword>
<keyword evidence="6 8" id="KW-1133">Transmembrane helix</keyword>
<comment type="similarity">
    <text evidence="2 8">Belongs to the 4-toluene sulfonate uptake permease (TSUP) (TC 2.A.102) family.</text>
</comment>
<dbReference type="InterPro" id="IPR002781">
    <property type="entry name" value="TM_pro_TauE-like"/>
</dbReference>
<evidence type="ECO:0000313" key="9">
    <source>
        <dbReference type="EMBL" id="PTW62080.1"/>
    </source>
</evidence>
<dbReference type="RefSeq" id="WP_107987698.1">
    <property type="nucleotide sequence ID" value="NZ_QAYG01000001.1"/>
</dbReference>
<evidence type="ECO:0000256" key="2">
    <source>
        <dbReference type="ARBA" id="ARBA00009142"/>
    </source>
</evidence>
<dbReference type="Pfam" id="PF01925">
    <property type="entry name" value="TauE"/>
    <property type="match status" value="1"/>
</dbReference>
<feature type="transmembrane region" description="Helical" evidence="8">
    <location>
        <begin position="165"/>
        <end position="185"/>
    </location>
</feature>
<dbReference type="AlphaFoldDB" id="A0A2T5VE99"/>
<evidence type="ECO:0000256" key="6">
    <source>
        <dbReference type="ARBA" id="ARBA00022989"/>
    </source>
</evidence>
<name>A0A2T5VE99_9HYPH</name>
<evidence type="ECO:0000256" key="8">
    <source>
        <dbReference type="RuleBase" id="RU363041"/>
    </source>
</evidence>
<reference evidence="9 10" key="1">
    <citation type="submission" date="2018-04" db="EMBL/GenBank/DDBJ databases">
        <title>Genomic Encyclopedia of Archaeal and Bacterial Type Strains, Phase II (KMG-II): from individual species to whole genera.</title>
        <authorList>
            <person name="Goeker M."/>
        </authorList>
    </citation>
    <scope>NUCLEOTIDE SEQUENCE [LARGE SCALE GENOMIC DNA]</scope>
    <source>
        <strain evidence="9 10">DSM 23382</strain>
    </source>
</reference>
<evidence type="ECO:0000256" key="4">
    <source>
        <dbReference type="ARBA" id="ARBA00022475"/>
    </source>
</evidence>
<feature type="transmembrane region" description="Helical" evidence="8">
    <location>
        <begin position="224"/>
        <end position="245"/>
    </location>
</feature>
<dbReference type="EMBL" id="QAYG01000001">
    <property type="protein sequence ID" value="PTW62080.1"/>
    <property type="molecule type" value="Genomic_DNA"/>
</dbReference>
<keyword evidence="4 8" id="KW-1003">Cell membrane</keyword>
<comment type="caution">
    <text evidence="9">The sequence shown here is derived from an EMBL/GenBank/DDBJ whole genome shotgun (WGS) entry which is preliminary data.</text>
</comment>
<dbReference type="OrthoDB" id="5195497at2"/>
<feature type="transmembrane region" description="Helical" evidence="8">
    <location>
        <begin position="34"/>
        <end position="54"/>
    </location>
</feature>
<dbReference type="InterPro" id="IPR052017">
    <property type="entry name" value="TSUP"/>
</dbReference>
<dbReference type="GO" id="GO:0005886">
    <property type="term" value="C:plasma membrane"/>
    <property type="evidence" value="ECO:0007669"/>
    <property type="project" value="UniProtKB-SubCell"/>
</dbReference>
<gene>
    <name evidence="9" type="ORF">C8N35_101115</name>
</gene>
<protein>
    <recommendedName>
        <fullName evidence="8">Probable membrane transporter protein</fullName>
    </recommendedName>
</protein>
<comment type="subcellular location">
    <subcellularLocation>
        <location evidence="1 8">Cell membrane</location>
        <topology evidence="1 8">Multi-pass membrane protein</topology>
    </subcellularLocation>
</comment>
<feature type="transmembrane region" description="Helical" evidence="8">
    <location>
        <begin position="75"/>
        <end position="92"/>
    </location>
</feature>
<feature type="transmembrane region" description="Helical" evidence="8">
    <location>
        <begin position="191"/>
        <end position="212"/>
    </location>
</feature>
<evidence type="ECO:0000256" key="3">
    <source>
        <dbReference type="ARBA" id="ARBA00022448"/>
    </source>
</evidence>
<keyword evidence="7 8" id="KW-0472">Membrane</keyword>
<evidence type="ECO:0000256" key="7">
    <source>
        <dbReference type="ARBA" id="ARBA00023136"/>
    </source>
</evidence>
<evidence type="ECO:0000256" key="5">
    <source>
        <dbReference type="ARBA" id="ARBA00022692"/>
    </source>
</evidence>